<dbReference type="InterPro" id="IPR017900">
    <property type="entry name" value="4Fe4S_Fe_S_CS"/>
</dbReference>
<feature type="domain" description="4Fe-4S ferredoxin-type" evidence="4">
    <location>
        <begin position="330"/>
        <end position="361"/>
    </location>
</feature>
<name>A0ABR8H6D5_NOSPU</name>
<dbReference type="Pfam" id="PF13187">
    <property type="entry name" value="Fer4_9"/>
    <property type="match status" value="1"/>
</dbReference>
<evidence type="ECO:0000313" key="5">
    <source>
        <dbReference type="EMBL" id="MBD2610806.1"/>
    </source>
</evidence>
<dbReference type="PRINTS" id="PR00069">
    <property type="entry name" value="ALDKETRDTASE"/>
</dbReference>
<keyword evidence="3" id="KW-0411">Iron-sulfur</keyword>
<dbReference type="EMBL" id="JACJTC010000004">
    <property type="protein sequence ID" value="MBD2610806.1"/>
    <property type="molecule type" value="Genomic_DNA"/>
</dbReference>
<evidence type="ECO:0000256" key="1">
    <source>
        <dbReference type="ARBA" id="ARBA00022723"/>
    </source>
</evidence>
<dbReference type="InterPro" id="IPR017896">
    <property type="entry name" value="4Fe4S_Fe-S-bd"/>
</dbReference>
<sequence>MQYRRFGKTNLRLSVFSLGTMRYLANFENAQQTIEQALALGINHIETAKGYGKSQEYLGKALKAGLSVPRTQLHITTKIPPTPDADTMRRCIDESLEKLQIDYLDCLGIHGLNTWEHLEWVQAKNGCMQAVAEAIADGRVRHLGFSTHGSLELIQAAINTDLFEFINLHYYYFFQRHAPAIQLAAEKDMGIFIISPADKGGRLYTPSQTLKDLCMPYSPLELNYRFLLADNRITTLSVGPANPQELIEPLEVADRDYQLIPEEISAFQRLENQQKIALGIDKCSQCYACLPCPENINIPEVLRLRNLAVAYDMKDYGQYRYGMFQNAGHWFPGMKANRCTECGDCLPRCPEKLDIPTLLADTHERLNGKAGRRLWG</sequence>
<keyword evidence="1" id="KW-0479">Metal-binding</keyword>
<organism evidence="5 6">
    <name type="scientific">Nostoc punctiforme FACHB-252</name>
    <dbReference type="NCBI Taxonomy" id="1357509"/>
    <lineage>
        <taxon>Bacteria</taxon>
        <taxon>Bacillati</taxon>
        <taxon>Cyanobacteriota</taxon>
        <taxon>Cyanophyceae</taxon>
        <taxon>Nostocales</taxon>
        <taxon>Nostocaceae</taxon>
        <taxon>Nostoc</taxon>
    </lineage>
</organism>
<dbReference type="PROSITE" id="PS51379">
    <property type="entry name" value="4FE4S_FER_2"/>
    <property type="match status" value="1"/>
</dbReference>
<dbReference type="SUPFAM" id="SSF51430">
    <property type="entry name" value="NAD(P)-linked oxidoreductase"/>
    <property type="match status" value="1"/>
</dbReference>
<dbReference type="Proteomes" id="UP000606396">
    <property type="component" value="Unassembled WGS sequence"/>
</dbReference>
<dbReference type="CDD" id="cd19096">
    <property type="entry name" value="AKR_Fe-S_oxidoreductase"/>
    <property type="match status" value="1"/>
</dbReference>
<dbReference type="InterPro" id="IPR023210">
    <property type="entry name" value="NADP_OxRdtase_dom"/>
</dbReference>
<dbReference type="PANTHER" id="PTHR43312">
    <property type="entry name" value="D-THREO-ALDOSE 1-DEHYDROGENASE"/>
    <property type="match status" value="1"/>
</dbReference>
<dbReference type="Gene3D" id="3.20.20.100">
    <property type="entry name" value="NADP-dependent oxidoreductase domain"/>
    <property type="match status" value="1"/>
</dbReference>
<keyword evidence="6" id="KW-1185">Reference proteome</keyword>
<dbReference type="Pfam" id="PF00248">
    <property type="entry name" value="Aldo_ket_red"/>
    <property type="match status" value="1"/>
</dbReference>
<protein>
    <submittedName>
        <fullName evidence="5">Aldo/keto reductase</fullName>
    </submittedName>
</protein>
<keyword evidence="2" id="KW-0408">Iron</keyword>
<dbReference type="PANTHER" id="PTHR43312:SF2">
    <property type="entry name" value="OXIDOREDUCTASE"/>
    <property type="match status" value="1"/>
</dbReference>
<dbReference type="InterPro" id="IPR053135">
    <property type="entry name" value="AKR2_Oxidoreductase"/>
</dbReference>
<dbReference type="InterPro" id="IPR020471">
    <property type="entry name" value="AKR"/>
</dbReference>
<accession>A0ABR8H6D5</accession>
<dbReference type="RefSeq" id="WP_190948712.1">
    <property type="nucleotide sequence ID" value="NZ_JACJTC010000004.1"/>
</dbReference>
<evidence type="ECO:0000256" key="3">
    <source>
        <dbReference type="ARBA" id="ARBA00023014"/>
    </source>
</evidence>
<gene>
    <name evidence="5" type="ORF">H6G94_05895</name>
</gene>
<comment type="caution">
    <text evidence="5">The sequence shown here is derived from an EMBL/GenBank/DDBJ whole genome shotgun (WGS) entry which is preliminary data.</text>
</comment>
<evidence type="ECO:0000259" key="4">
    <source>
        <dbReference type="PROSITE" id="PS51379"/>
    </source>
</evidence>
<evidence type="ECO:0000313" key="6">
    <source>
        <dbReference type="Proteomes" id="UP000606396"/>
    </source>
</evidence>
<reference evidence="5 6" key="1">
    <citation type="journal article" date="2020" name="ISME J.">
        <title>Comparative genomics reveals insights into cyanobacterial evolution and habitat adaptation.</title>
        <authorList>
            <person name="Chen M.Y."/>
            <person name="Teng W.K."/>
            <person name="Zhao L."/>
            <person name="Hu C.X."/>
            <person name="Zhou Y.K."/>
            <person name="Han B.P."/>
            <person name="Song L.R."/>
            <person name="Shu W.S."/>
        </authorList>
    </citation>
    <scope>NUCLEOTIDE SEQUENCE [LARGE SCALE GENOMIC DNA]</scope>
    <source>
        <strain evidence="5 6">FACHB-252</strain>
    </source>
</reference>
<dbReference type="PROSITE" id="PS00198">
    <property type="entry name" value="4FE4S_FER_1"/>
    <property type="match status" value="1"/>
</dbReference>
<proteinExistence type="predicted"/>
<evidence type="ECO:0000256" key="2">
    <source>
        <dbReference type="ARBA" id="ARBA00023004"/>
    </source>
</evidence>
<dbReference type="InterPro" id="IPR036812">
    <property type="entry name" value="NAD(P)_OxRdtase_dom_sf"/>
</dbReference>